<dbReference type="RefSeq" id="WP_196938514.1">
    <property type="nucleotide sequence ID" value="NZ_MU158689.1"/>
</dbReference>
<dbReference type="PROSITE" id="PS50983">
    <property type="entry name" value="FE_B12_PBP"/>
    <property type="match status" value="1"/>
</dbReference>
<dbReference type="PANTHER" id="PTHR30535">
    <property type="entry name" value="VITAMIN B12-BINDING PROTEIN"/>
    <property type="match status" value="1"/>
</dbReference>
<dbReference type="SUPFAM" id="SSF53807">
    <property type="entry name" value="Helical backbone' metal receptor"/>
    <property type="match status" value="1"/>
</dbReference>
<reference evidence="2 3" key="1">
    <citation type="submission" date="2018-02" db="EMBL/GenBank/DDBJ databases">
        <title>Sphingobacterium KA21.</title>
        <authorList>
            <person name="Vasarhelyi B.M."/>
            <person name="Deshmukh S."/>
            <person name="Balint B."/>
            <person name="Kukolya J."/>
        </authorList>
    </citation>
    <scope>NUCLEOTIDE SEQUENCE [LARGE SCALE GENOMIC DNA]</scope>
    <source>
        <strain evidence="2 3">Ka21</strain>
    </source>
</reference>
<evidence type="ECO:0000313" key="2">
    <source>
        <dbReference type="EMBL" id="MBE8721293.1"/>
    </source>
</evidence>
<dbReference type="InterPro" id="IPR002491">
    <property type="entry name" value="ABC_transptr_periplasmic_BD"/>
</dbReference>
<organism evidence="2 3">
    <name type="scientific">Sphingobacterium pedocola</name>
    <dbReference type="NCBI Taxonomy" id="2082722"/>
    <lineage>
        <taxon>Bacteria</taxon>
        <taxon>Pseudomonadati</taxon>
        <taxon>Bacteroidota</taxon>
        <taxon>Sphingobacteriia</taxon>
        <taxon>Sphingobacteriales</taxon>
        <taxon>Sphingobacteriaceae</taxon>
        <taxon>Sphingobacterium</taxon>
    </lineage>
</organism>
<protein>
    <submittedName>
        <fullName evidence="2">Hemin ABC transporter substrate-binding protein</fullName>
    </submittedName>
</protein>
<evidence type="ECO:0000259" key="1">
    <source>
        <dbReference type="PROSITE" id="PS50983"/>
    </source>
</evidence>
<name>A0ABR9T7G3_9SPHI</name>
<accession>A0ABR9T7G3</accession>
<evidence type="ECO:0000313" key="3">
    <source>
        <dbReference type="Proteomes" id="UP000618319"/>
    </source>
</evidence>
<feature type="domain" description="Fe/B12 periplasmic-binding" evidence="1">
    <location>
        <begin position="31"/>
        <end position="287"/>
    </location>
</feature>
<keyword evidence="3" id="KW-1185">Reference proteome</keyword>
<dbReference type="InterPro" id="IPR050902">
    <property type="entry name" value="ABC_Transporter_SBP"/>
</dbReference>
<dbReference type="Proteomes" id="UP000618319">
    <property type="component" value="Unassembled WGS sequence"/>
</dbReference>
<dbReference type="PANTHER" id="PTHR30535:SF4">
    <property type="entry name" value="HEMIN-BINDING PERIPLASMIC PROTEIN HMUT"/>
    <property type="match status" value="1"/>
</dbReference>
<sequence length="287" mass="30758">MLKNRIIQVRITVVFFLIGWVSAAVATVPQRIITLSSALTETVYAMGYGASIVATDVTSVSPAEAAQLPRVSKNRSVSTEGLMAYRPDLILAPAGDVPAGIMSQLKSAGIRVVEIKQEFSEKGAIRYIDAVAQALHADDKGKELIAKVQRELQAVKDAVAKKADGKKAKVLFIYARGTGTMSVAGKGSSLDAIITLAGARNAVQEFADFKPYTTESLVKANPDVILLFDFGLSSLGGKDAILKMPGVRTTEAGKHKRIIQMNGPLLINFSTRLPEAIIKLNSLIYEK</sequence>
<dbReference type="Pfam" id="PF01497">
    <property type="entry name" value="Peripla_BP_2"/>
    <property type="match status" value="1"/>
</dbReference>
<proteinExistence type="predicted"/>
<gene>
    <name evidence="2" type="ORF">C4F40_11215</name>
</gene>
<comment type="caution">
    <text evidence="2">The sequence shown here is derived from an EMBL/GenBank/DDBJ whole genome shotgun (WGS) entry which is preliminary data.</text>
</comment>
<dbReference type="Gene3D" id="3.40.50.1980">
    <property type="entry name" value="Nitrogenase molybdenum iron protein domain"/>
    <property type="match status" value="2"/>
</dbReference>
<dbReference type="EMBL" id="PSKQ01000019">
    <property type="protein sequence ID" value="MBE8721293.1"/>
    <property type="molecule type" value="Genomic_DNA"/>
</dbReference>